<evidence type="ECO:0000256" key="6">
    <source>
        <dbReference type="ARBA" id="ARBA00022801"/>
    </source>
</evidence>
<dbReference type="PROSITE" id="PS00758">
    <property type="entry name" value="ARGE_DAPE_CPG2_1"/>
    <property type="match status" value="1"/>
</dbReference>
<evidence type="ECO:0000313" key="11">
    <source>
        <dbReference type="EMBL" id="MBM7562310.1"/>
    </source>
</evidence>
<evidence type="ECO:0000256" key="5">
    <source>
        <dbReference type="ARBA" id="ARBA00022723"/>
    </source>
</evidence>
<dbReference type="Pfam" id="PF07687">
    <property type="entry name" value="M20_dimer"/>
    <property type="match status" value="1"/>
</dbReference>
<dbReference type="InterPro" id="IPR011650">
    <property type="entry name" value="Peptidase_M20_dimer"/>
</dbReference>
<gene>
    <name evidence="9" type="primary">pepT</name>
    <name evidence="11" type="ORF">JOC49_001854</name>
</gene>
<dbReference type="NCBIfam" id="NF009920">
    <property type="entry name" value="PRK13381.1"/>
    <property type="match status" value="1"/>
</dbReference>
<feature type="active site" description="Proton acceptor" evidence="9">
    <location>
        <position position="176"/>
    </location>
</feature>
<feature type="domain" description="Peptidase M20 dimerisation" evidence="10">
    <location>
        <begin position="208"/>
        <end position="308"/>
    </location>
</feature>
<evidence type="ECO:0000256" key="4">
    <source>
        <dbReference type="ARBA" id="ARBA00022670"/>
    </source>
</evidence>
<evidence type="ECO:0000256" key="7">
    <source>
        <dbReference type="ARBA" id="ARBA00022833"/>
    </source>
</evidence>
<comment type="caution">
    <text evidence="11">The sequence shown here is derived from an EMBL/GenBank/DDBJ whole genome shotgun (WGS) entry which is preliminary data.</text>
</comment>
<dbReference type="SUPFAM" id="SSF55031">
    <property type="entry name" value="Bacterial exopeptidase dimerisation domain"/>
    <property type="match status" value="1"/>
</dbReference>
<reference evidence="11 12" key="1">
    <citation type="submission" date="2021-01" db="EMBL/GenBank/DDBJ databases">
        <title>Genomic Encyclopedia of Type Strains, Phase IV (KMG-IV): sequencing the most valuable type-strain genomes for metagenomic binning, comparative biology and taxonomic classification.</title>
        <authorList>
            <person name="Goeker M."/>
        </authorList>
    </citation>
    <scope>NUCLEOTIDE SEQUENCE [LARGE SCALE GENOMIC DNA]</scope>
    <source>
        <strain evidence="11 12">DSM 24436</strain>
    </source>
</reference>
<feature type="active site" evidence="9">
    <location>
        <position position="81"/>
    </location>
</feature>
<dbReference type="PROSITE" id="PS00759">
    <property type="entry name" value="ARGE_DAPE_CPG2_2"/>
    <property type="match status" value="1"/>
</dbReference>
<feature type="binding site" evidence="9">
    <location>
        <position position="177"/>
    </location>
    <ligand>
        <name>Zn(2+)</name>
        <dbReference type="ChEBI" id="CHEBI:29105"/>
        <label>2</label>
    </ligand>
</feature>
<feature type="binding site" evidence="9">
    <location>
        <position position="381"/>
    </location>
    <ligand>
        <name>Zn(2+)</name>
        <dbReference type="ChEBI" id="CHEBI:29105"/>
        <label>2</label>
    </ligand>
</feature>
<feature type="binding site" evidence="9">
    <location>
        <position position="199"/>
    </location>
    <ligand>
        <name>Zn(2+)</name>
        <dbReference type="ChEBI" id="CHEBI:29105"/>
        <label>1</label>
    </ligand>
</feature>
<dbReference type="InterPro" id="IPR002933">
    <property type="entry name" value="Peptidase_M20"/>
</dbReference>
<keyword evidence="7 9" id="KW-0862">Zinc</keyword>
<evidence type="ECO:0000256" key="2">
    <source>
        <dbReference type="ARBA" id="ARBA00009692"/>
    </source>
</evidence>
<dbReference type="RefSeq" id="WP_204664603.1">
    <property type="nucleotide sequence ID" value="NZ_JAFBDT010000015.1"/>
</dbReference>
<dbReference type="Gene3D" id="3.40.630.10">
    <property type="entry name" value="Zn peptidases"/>
    <property type="match status" value="1"/>
</dbReference>
<dbReference type="Pfam" id="PF01546">
    <property type="entry name" value="Peptidase_M20"/>
    <property type="match status" value="1"/>
</dbReference>
<evidence type="ECO:0000256" key="3">
    <source>
        <dbReference type="ARBA" id="ARBA00022438"/>
    </source>
</evidence>
<evidence type="ECO:0000313" key="12">
    <source>
        <dbReference type="Proteomes" id="UP000767854"/>
    </source>
</evidence>
<keyword evidence="5 9" id="KW-0479">Metal-binding</keyword>
<dbReference type="Gene3D" id="3.30.70.360">
    <property type="match status" value="1"/>
</dbReference>
<keyword evidence="8 9" id="KW-0482">Metalloprotease</keyword>
<dbReference type="InterPro" id="IPR001261">
    <property type="entry name" value="ArgE/DapE_CS"/>
</dbReference>
<protein>
    <recommendedName>
        <fullName evidence="9">Peptidase T</fullName>
        <ecNumber evidence="9">3.4.11.4</ecNumber>
    </recommendedName>
    <alternativeName>
        <fullName evidence="9">Aminotripeptidase</fullName>
        <shortName evidence="9">Tripeptidase</shortName>
    </alternativeName>
    <alternativeName>
        <fullName evidence="9">Tripeptide aminopeptidase</fullName>
    </alternativeName>
</protein>
<dbReference type="NCBIfam" id="NF003976">
    <property type="entry name" value="PRK05469.1"/>
    <property type="match status" value="1"/>
</dbReference>
<comment type="function">
    <text evidence="9">Cleaves the N-terminal amino acid of tripeptides.</text>
</comment>
<dbReference type="InterPro" id="IPR036264">
    <property type="entry name" value="Bact_exopeptidase_dim_dom"/>
</dbReference>
<comment type="catalytic activity">
    <reaction evidence="1 9">
        <text>Release of the N-terminal residue from a tripeptide.</text>
        <dbReference type="EC" id="3.4.11.4"/>
    </reaction>
</comment>
<keyword evidence="9" id="KW-0963">Cytoplasm</keyword>
<comment type="similarity">
    <text evidence="2 9">Belongs to the peptidase M20B family.</text>
</comment>
<dbReference type="CDD" id="cd03892">
    <property type="entry name" value="M20_peptT"/>
    <property type="match status" value="1"/>
</dbReference>
<comment type="cofactor">
    <cofactor evidence="9">
        <name>Zn(2+)</name>
        <dbReference type="ChEBI" id="CHEBI:29105"/>
    </cofactor>
    <text evidence="9">Binds 2 Zn(2+) ions per subunit.</text>
</comment>
<dbReference type="Proteomes" id="UP000767854">
    <property type="component" value="Unassembled WGS sequence"/>
</dbReference>
<evidence type="ECO:0000256" key="9">
    <source>
        <dbReference type="HAMAP-Rule" id="MF_00550"/>
    </source>
</evidence>
<dbReference type="PANTHER" id="PTHR42994:SF1">
    <property type="entry name" value="PEPTIDASE T"/>
    <property type="match status" value="1"/>
</dbReference>
<organism evidence="11 12">
    <name type="scientific">Fusibacter tunisiensis</name>
    <dbReference type="NCBI Taxonomy" id="1008308"/>
    <lineage>
        <taxon>Bacteria</taxon>
        <taxon>Bacillati</taxon>
        <taxon>Bacillota</taxon>
        <taxon>Clostridia</taxon>
        <taxon>Eubacteriales</taxon>
        <taxon>Eubacteriales Family XII. Incertae Sedis</taxon>
        <taxon>Fusibacter</taxon>
    </lineage>
</organism>
<keyword evidence="12" id="KW-1185">Reference proteome</keyword>
<dbReference type="SUPFAM" id="SSF53187">
    <property type="entry name" value="Zn-dependent exopeptidases"/>
    <property type="match status" value="1"/>
</dbReference>
<feature type="binding site" evidence="9">
    <location>
        <position position="79"/>
    </location>
    <ligand>
        <name>Zn(2+)</name>
        <dbReference type="ChEBI" id="CHEBI:29105"/>
        <label>1</label>
    </ligand>
</feature>
<dbReference type="PIRSF" id="PIRSF037215">
    <property type="entry name" value="Peptidase_M20B"/>
    <property type="match status" value="1"/>
</dbReference>
<dbReference type="NCBIfam" id="TIGR01882">
    <property type="entry name" value="peptidase-T"/>
    <property type="match status" value="1"/>
</dbReference>
<dbReference type="InterPro" id="IPR010161">
    <property type="entry name" value="Peptidase_M20B"/>
</dbReference>
<dbReference type="GO" id="GO:0045148">
    <property type="term" value="F:tripeptide aminopeptidase activity"/>
    <property type="evidence" value="ECO:0007669"/>
    <property type="project" value="UniProtKB-EC"/>
</dbReference>
<dbReference type="PANTHER" id="PTHR42994">
    <property type="entry name" value="PEPTIDASE T"/>
    <property type="match status" value="1"/>
</dbReference>
<feature type="binding site" evidence="9">
    <location>
        <position position="142"/>
    </location>
    <ligand>
        <name>Zn(2+)</name>
        <dbReference type="ChEBI" id="CHEBI:29105"/>
        <label>1</label>
    </ligand>
</feature>
<comment type="subcellular location">
    <subcellularLocation>
        <location evidence="9">Cytoplasm</location>
    </subcellularLocation>
</comment>
<dbReference type="EC" id="3.4.11.4" evidence="9"/>
<keyword evidence="3 9" id="KW-0031">Aminopeptidase</keyword>
<name>A0ABS2MSG8_9FIRM</name>
<evidence type="ECO:0000259" key="10">
    <source>
        <dbReference type="Pfam" id="PF07687"/>
    </source>
</evidence>
<feature type="binding site" evidence="9">
    <location>
        <position position="142"/>
    </location>
    <ligand>
        <name>Zn(2+)</name>
        <dbReference type="ChEBI" id="CHEBI:29105"/>
        <label>2</label>
    </ligand>
</feature>
<accession>A0ABS2MSG8</accession>
<keyword evidence="4 9" id="KW-0645">Protease</keyword>
<dbReference type="EMBL" id="JAFBDT010000015">
    <property type="protein sequence ID" value="MBM7562310.1"/>
    <property type="molecule type" value="Genomic_DNA"/>
</dbReference>
<sequence length="408" mass="45118">MTKVHERFLKYVAFDTESDPDSESCPSSEKQKDLGYHLLDEMKSIGIQQIEMDANGYVYGVIPASDGCETYPKLAFIAHMDTSPDLSGANVKARIVKNYTGEPIVLNAEKNIILAPEDFEHLGQYVGDDLIVTDGTTLLGADNKAGIAEILTMAEVLIQSPDIKHGPIKIAFTPDEEIGRGADRFDLNKLDADFGYTVDGGELGELEYENFNAATAKIKINGSNIHPGSAKGKMKNALLIGMEFHQMLPAFENPAYTEAYEGFSHLNDFGGSVEEASMLYIIRDHDLELFNRKKSLFESAATFINQKYGANTVELGITDSYFNMKEKILPHFHLIENAQKAMEQLNIKPLIVPVRGGTDGARLSYMGLPCPNLFTGGHNFHGKYEYIPIQSMEKAVSVLIEIVKIYAQ</sequence>
<dbReference type="HAMAP" id="MF_00550">
    <property type="entry name" value="Aminopeptidase_M20"/>
    <property type="match status" value="1"/>
</dbReference>
<evidence type="ECO:0000256" key="1">
    <source>
        <dbReference type="ARBA" id="ARBA00000870"/>
    </source>
</evidence>
<proteinExistence type="inferred from homology"/>
<keyword evidence="6 9" id="KW-0378">Hydrolase</keyword>
<evidence type="ECO:0000256" key="8">
    <source>
        <dbReference type="ARBA" id="ARBA00023049"/>
    </source>
</evidence>